<dbReference type="EMBL" id="BARU01012519">
    <property type="protein sequence ID" value="GAH42169.1"/>
    <property type="molecule type" value="Genomic_DNA"/>
</dbReference>
<dbReference type="SUPFAM" id="SSF54523">
    <property type="entry name" value="Pili subunits"/>
    <property type="match status" value="1"/>
</dbReference>
<keyword evidence="1" id="KW-0812">Transmembrane</keyword>
<accession>X1GKM2</accession>
<dbReference type="InterPro" id="IPR045584">
    <property type="entry name" value="Pilin-like"/>
</dbReference>
<protein>
    <recommendedName>
        <fullName evidence="3">Type II secretion system protein GspG C-terminal domain-containing protein</fullName>
    </recommendedName>
</protein>
<keyword evidence="1" id="KW-1133">Transmembrane helix</keyword>
<evidence type="ECO:0008006" key="3">
    <source>
        <dbReference type="Google" id="ProtNLM"/>
    </source>
</evidence>
<keyword evidence="1" id="KW-0472">Membrane</keyword>
<organism evidence="2">
    <name type="scientific">marine sediment metagenome</name>
    <dbReference type="NCBI Taxonomy" id="412755"/>
    <lineage>
        <taxon>unclassified sequences</taxon>
        <taxon>metagenomes</taxon>
        <taxon>ecological metagenomes</taxon>
    </lineage>
</organism>
<dbReference type="Gene3D" id="3.30.700.10">
    <property type="entry name" value="Glycoprotein, Type 4 Pilin"/>
    <property type="match status" value="1"/>
</dbReference>
<evidence type="ECO:0000256" key="1">
    <source>
        <dbReference type="SAM" id="Phobius"/>
    </source>
</evidence>
<gene>
    <name evidence="2" type="ORF">S03H2_23056</name>
</gene>
<dbReference type="InterPro" id="IPR012902">
    <property type="entry name" value="N_methyl_site"/>
</dbReference>
<dbReference type="NCBIfam" id="TIGR02532">
    <property type="entry name" value="IV_pilin_GFxxxE"/>
    <property type="match status" value="1"/>
</dbReference>
<dbReference type="AlphaFoldDB" id="X1GKM2"/>
<evidence type="ECO:0000313" key="2">
    <source>
        <dbReference type="EMBL" id="GAH42169.1"/>
    </source>
</evidence>
<feature type="transmembrane region" description="Helical" evidence="1">
    <location>
        <begin position="12"/>
        <end position="33"/>
    </location>
</feature>
<comment type="caution">
    <text evidence="2">The sequence shown here is derived from an EMBL/GenBank/DDBJ whole genome shotgun (WGS) entry which is preliminary data.</text>
</comment>
<dbReference type="Pfam" id="PF07963">
    <property type="entry name" value="N_methyl"/>
    <property type="match status" value="1"/>
</dbReference>
<reference evidence="2" key="1">
    <citation type="journal article" date="2014" name="Front. Microbiol.">
        <title>High frequency of phylogenetically diverse reductive dehalogenase-homologous genes in deep subseafloor sedimentary metagenomes.</title>
        <authorList>
            <person name="Kawai M."/>
            <person name="Futagami T."/>
            <person name="Toyoda A."/>
            <person name="Takaki Y."/>
            <person name="Nishi S."/>
            <person name="Hori S."/>
            <person name="Arai W."/>
            <person name="Tsubouchi T."/>
            <person name="Morono Y."/>
            <person name="Uchiyama I."/>
            <person name="Ito T."/>
            <person name="Fujiyama A."/>
            <person name="Inagaki F."/>
            <person name="Takami H."/>
        </authorList>
    </citation>
    <scope>NUCLEOTIDE SEQUENCE</scope>
    <source>
        <strain evidence="2">Expedition CK06-06</strain>
    </source>
</reference>
<name>X1GKM2_9ZZZZ</name>
<proteinExistence type="predicted"/>
<sequence length="157" mass="16483">MSRKSKNGFTLIELIVVVAIIGVLVLLGLRTYVPQKERASNSIAKVNASTVQTMLVGYMGSHDILVVSAAADITAALNGVVAETGTPLESMVNPYSDTAGVYHIDTAGTSDFDAAVVGHQGKVSVLCKADNDLLVNARGKEGEPLFDFNNALPANKH</sequence>